<organism evidence="6 7">
    <name type="scientific">Mangrovibacter phragmitis</name>
    <dbReference type="NCBI Taxonomy" id="1691903"/>
    <lineage>
        <taxon>Bacteria</taxon>
        <taxon>Pseudomonadati</taxon>
        <taxon>Pseudomonadota</taxon>
        <taxon>Gammaproteobacteria</taxon>
        <taxon>Enterobacterales</taxon>
        <taxon>Enterobacteriaceae</taxon>
        <taxon>Mangrovibacter</taxon>
    </lineage>
</organism>
<keyword evidence="7" id="KW-1185">Reference proteome</keyword>
<evidence type="ECO:0000256" key="1">
    <source>
        <dbReference type="ARBA" id="ARBA00023015"/>
    </source>
</evidence>
<dbReference type="CDD" id="cd01574">
    <property type="entry name" value="PBP1_LacI"/>
    <property type="match status" value="1"/>
</dbReference>
<evidence type="ECO:0000313" key="7">
    <source>
        <dbReference type="Proteomes" id="UP000078225"/>
    </source>
</evidence>
<protein>
    <submittedName>
        <fullName evidence="6">Lac repressor</fullName>
    </submittedName>
</protein>
<dbReference type="Pfam" id="PF13377">
    <property type="entry name" value="Peripla_BP_3"/>
    <property type="match status" value="1"/>
</dbReference>
<dbReference type="STRING" id="1691903.A9B99_11335"/>
<dbReference type="InterPro" id="IPR000843">
    <property type="entry name" value="HTH_LacI"/>
</dbReference>
<dbReference type="SUPFAM" id="SSF47413">
    <property type="entry name" value="lambda repressor-like DNA-binding domains"/>
    <property type="match status" value="1"/>
</dbReference>
<dbReference type="SUPFAM" id="SSF53822">
    <property type="entry name" value="Periplasmic binding protein-like I"/>
    <property type="match status" value="1"/>
</dbReference>
<comment type="caution">
    <text evidence="6">The sequence shown here is derived from an EMBL/GenBank/DDBJ whole genome shotgun (WGS) entry which is preliminary data.</text>
</comment>
<dbReference type="PROSITE" id="PS50943">
    <property type="entry name" value="HTH_CROC1"/>
    <property type="match status" value="1"/>
</dbReference>
<dbReference type="PANTHER" id="PTHR30146:SF153">
    <property type="entry name" value="LACTOSE OPERON REPRESSOR"/>
    <property type="match status" value="1"/>
</dbReference>
<dbReference type="Pfam" id="PF00356">
    <property type="entry name" value="LacI"/>
    <property type="match status" value="1"/>
</dbReference>
<dbReference type="GO" id="GO:0000976">
    <property type="term" value="F:transcription cis-regulatory region binding"/>
    <property type="evidence" value="ECO:0007669"/>
    <property type="project" value="TreeGrafter"/>
</dbReference>
<dbReference type="Gene3D" id="1.10.260.40">
    <property type="entry name" value="lambda repressor-like DNA-binding domains"/>
    <property type="match status" value="1"/>
</dbReference>
<dbReference type="CDD" id="cd01392">
    <property type="entry name" value="HTH_LacI"/>
    <property type="match status" value="1"/>
</dbReference>
<evidence type="ECO:0000256" key="3">
    <source>
        <dbReference type="ARBA" id="ARBA00023163"/>
    </source>
</evidence>
<proteinExistence type="predicted"/>
<dbReference type="InterPro" id="IPR028082">
    <property type="entry name" value="Peripla_BP_I"/>
</dbReference>
<dbReference type="InterPro" id="IPR001387">
    <property type="entry name" value="Cro/C1-type_HTH"/>
</dbReference>
<accession>A0A1B7L151</accession>
<sequence>MSNKTITLYDVAARAGVSYQTVSRVINGAANVSVRTRQNVEQAMQALHYVPDPAARQLAGKRRRIWGLITTDLSLHAPSQIAAAIKSQASQVGVDVSIAMLEELNEQACCRALDTLLAQRVEAVAINLPLSTSQASALVERYTHAPILFLDVPASAQVPSVTFDAAQGAALGAKHLLSLSLNRIALLHGPLSSVSAEQRRAGWMNTLAQAGLQPVAQGEGDWSAYSGYLQAQALLRYQPQGILVANDQMALGVLRACAERGISVPGEISVVGFDDTADSAWFTPPLTTIRQDFRQLGESCVFWLNSVAGKKTPASQCLPVTLVTRESTGEAGKGRPQPEVLAQQLHMLAKQVAKLSS</sequence>
<dbReference type="PRINTS" id="PR00036">
    <property type="entry name" value="HTHLACI"/>
</dbReference>
<dbReference type="EMBL" id="LYRP01000033">
    <property type="protein sequence ID" value="OAT76037.1"/>
    <property type="molecule type" value="Genomic_DNA"/>
</dbReference>
<keyword evidence="3" id="KW-0804">Transcription</keyword>
<evidence type="ECO:0000313" key="6">
    <source>
        <dbReference type="EMBL" id="OAT76037.1"/>
    </source>
</evidence>
<reference evidence="7" key="1">
    <citation type="submission" date="2016-05" db="EMBL/GenBank/DDBJ databases">
        <authorList>
            <person name="Behera P."/>
            <person name="Vaishampayan P."/>
            <person name="Singh N."/>
            <person name="Raina V."/>
            <person name="Suar M."/>
            <person name="Pattnaik A."/>
            <person name="Rastogi G."/>
        </authorList>
    </citation>
    <scope>NUCLEOTIDE SEQUENCE [LARGE SCALE GENOMIC DNA]</scope>
    <source>
        <strain evidence="7">MP23</strain>
    </source>
</reference>
<dbReference type="PANTHER" id="PTHR30146">
    <property type="entry name" value="LACI-RELATED TRANSCRIPTIONAL REPRESSOR"/>
    <property type="match status" value="1"/>
</dbReference>
<dbReference type="InterPro" id="IPR046335">
    <property type="entry name" value="LacI/GalR-like_sensor"/>
</dbReference>
<dbReference type="PROSITE" id="PS00356">
    <property type="entry name" value="HTH_LACI_1"/>
    <property type="match status" value="1"/>
</dbReference>
<dbReference type="AlphaFoldDB" id="A0A1B7L151"/>
<keyword evidence="1" id="KW-0805">Transcription regulation</keyword>
<dbReference type="NCBIfam" id="NF007075">
    <property type="entry name" value="PRK09526.1"/>
    <property type="match status" value="1"/>
</dbReference>
<dbReference type="OrthoDB" id="9798934at2"/>
<dbReference type="PROSITE" id="PS50932">
    <property type="entry name" value="HTH_LACI_2"/>
    <property type="match status" value="1"/>
</dbReference>
<dbReference type="GO" id="GO:0003700">
    <property type="term" value="F:DNA-binding transcription factor activity"/>
    <property type="evidence" value="ECO:0007669"/>
    <property type="project" value="TreeGrafter"/>
</dbReference>
<dbReference type="Gene3D" id="3.40.50.2300">
    <property type="match status" value="2"/>
</dbReference>
<dbReference type="RefSeq" id="WP_064599304.1">
    <property type="nucleotide sequence ID" value="NZ_CP134782.1"/>
</dbReference>
<feature type="domain" description="HTH cro/C1-type" evidence="5">
    <location>
        <begin position="6"/>
        <end position="50"/>
    </location>
</feature>
<keyword evidence="2" id="KW-0238">DNA-binding</keyword>
<evidence type="ECO:0000259" key="5">
    <source>
        <dbReference type="PROSITE" id="PS50943"/>
    </source>
</evidence>
<dbReference type="SMART" id="SM00354">
    <property type="entry name" value="HTH_LACI"/>
    <property type="match status" value="1"/>
</dbReference>
<name>A0A1B7L151_9ENTR</name>
<dbReference type="InterPro" id="IPR010982">
    <property type="entry name" value="Lambda_DNA-bd_dom_sf"/>
</dbReference>
<gene>
    <name evidence="6" type="primary">lacI</name>
    <name evidence="6" type="ORF">A9B99_11335</name>
</gene>
<feature type="domain" description="HTH lacI-type" evidence="4">
    <location>
        <begin position="6"/>
        <end position="60"/>
    </location>
</feature>
<evidence type="ECO:0000259" key="4">
    <source>
        <dbReference type="PROSITE" id="PS50932"/>
    </source>
</evidence>
<evidence type="ECO:0000256" key="2">
    <source>
        <dbReference type="ARBA" id="ARBA00023125"/>
    </source>
</evidence>
<dbReference type="Proteomes" id="UP000078225">
    <property type="component" value="Unassembled WGS sequence"/>
</dbReference>